<keyword evidence="2" id="KW-0238">DNA-binding</keyword>
<dbReference type="EMBL" id="JADMLG010000010">
    <property type="protein sequence ID" value="MBH0779230.1"/>
    <property type="molecule type" value="Genomic_DNA"/>
</dbReference>
<evidence type="ECO:0000256" key="3">
    <source>
        <dbReference type="ARBA" id="ARBA00023163"/>
    </source>
</evidence>
<organism evidence="5 6">
    <name type="scientific">Nocardia bovistercoris</name>
    <dbReference type="NCBI Taxonomy" id="2785916"/>
    <lineage>
        <taxon>Bacteria</taxon>
        <taxon>Bacillati</taxon>
        <taxon>Actinomycetota</taxon>
        <taxon>Actinomycetes</taxon>
        <taxon>Mycobacteriales</taxon>
        <taxon>Nocardiaceae</taxon>
        <taxon>Nocardia</taxon>
    </lineage>
</organism>
<evidence type="ECO:0000256" key="2">
    <source>
        <dbReference type="ARBA" id="ARBA00023125"/>
    </source>
</evidence>
<proteinExistence type="predicted"/>
<dbReference type="SMART" id="SM00342">
    <property type="entry name" value="HTH_ARAC"/>
    <property type="match status" value="1"/>
</dbReference>
<dbReference type="PROSITE" id="PS01124">
    <property type="entry name" value="HTH_ARAC_FAMILY_2"/>
    <property type="match status" value="1"/>
</dbReference>
<name>A0A931IGA2_9NOCA</name>
<dbReference type="GO" id="GO:0043565">
    <property type="term" value="F:sequence-specific DNA binding"/>
    <property type="evidence" value="ECO:0007669"/>
    <property type="project" value="InterPro"/>
</dbReference>
<dbReference type="Pfam" id="PF12833">
    <property type="entry name" value="HTH_18"/>
    <property type="match status" value="1"/>
</dbReference>
<dbReference type="InterPro" id="IPR018060">
    <property type="entry name" value="HTH_AraC"/>
</dbReference>
<dbReference type="GO" id="GO:0003700">
    <property type="term" value="F:DNA-binding transcription factor activity"/>
    <property type="evidence" value="ECO:0007669"/>
    <property type="project" value="InterPro"/>
</dbReference>
<dbReference type="PANTHER" id="PTHR11019:SF159">
    <property type="entry name" value="TRANSCRIPTIONAL REGULATOR-RELATED"/>
    <property type="match status" value="1"/>
</dbReference>
<keyword evidence="3" id="KW-0804">Transcription</keyword>
<dbReference type="PROSITE" id="PS00041">
    <property type="entry name" value="HTH_ARAC_FAMILY_1"/>
    <property type="match status" value="1"/>
</dbReference>
<sequence length="275" mass="30435">MTDSTLSATHDAESAKVEYLRRSAAVTAGSYVYEEGHLVTGWHRHDLHQIQYAAGGVVEVETATAHYLSPPHRAVWIPAGLAHQTVMSANVRAISVMFDPSLVHADGDRAAVLDVSAVIREMIIHAQRWPIYRLGTEPMADRYFTTLGELVLDAIETDETYLNLPVSDHPVVGAAMAYTKQHLVEVTIAEVARAVAVSERTLRRLFDDHVGYSWRTYLLNVRMLRAMALLASPRQTVQETARAVGFDNAGSFSRAFTEFSGQSPSSYRRSAESHL</sequence>
<protein>
    <submittedName>
        <fullName evidence="5">Helix-turn-helix transcriptional regulator</fullName>
    </submittedName>
</protein>
<accession>A0A931IGA2</accession>
<evidence type="ECO:0000313" key="6">
    <source>
        <dbReference type="Proteomes" id="UP000655751"/>
    </source>
</evidence>
<reference evidence="5" key="1">
    <citation type="submission" date="2020-11" db="EMBL/GenBank/DDBJ databases">
        <title>Nocardia NEAU-351.nov., a novel actinomycete isolated from the cow dung.</title>
        <authorList>
            <person name="Zhang X."/>
        </authorList>
    </citation>
    <scope>NUCLEOTIDE SEQUENCE</scope>
    <source>
        <strain evidence="5">NEAU-351</strain>
    </source>
</reference>
<dbReference type="Pfam" id="PF02311">
    <property type="entry name" value="AraC_binding"/>
    <property type="match status" value="1"/>
</dbReference>
<dbReference type="InterPro" id="IPR003313">
    <property type="entry name" value="AraC-bd"/>
</dbReference>
<evidence type="ECO:0000256" key="1">
    <source>
        <dbReference type="ARBA" id="ARBA00023015"/>
    </source>
</evidence>
<keyword evidence="1" id="KW-0805">Transcription regulation</keyword>
<dbReference type="Proteomes" id="UP000655751">
    <property type="component" value="Unassembled WGS sequence"/>
</dbReference>
<comment type="caution">
    <text evidence="5">The sequence shown here is derived from an EMBL/GenBank/DDBJ whole genome shotgun (WGS) entry which is preliminary data.</text>
</comment>
<dbReference type="Gene3D" id="1.10.10.60">
    <property type="entry name" value="Homeodomain-like"/>
    <property type="match status" value="1"/>
</dbReference>
<dbReference type="SUPFAM" id="SSF51182">
    <property type="entry name" value="RmlC-like cupins"/>
    <property type="match status" value="1"/>
</dbReference>
<dbReference type="InterPro" id="IPR009057">
    <property type="entry name" value="Homeodomain-like_sf"/>
</dbReference>
<dbReference type="PANTHER" id="PTHR11019">
    <property type="entry name" value="HTH-TYPE TRANSCRIPTIONAL REGULATOR NIMR"/>
    <property type="match status" value="1"/>
</dbReference>
<dbReference type="InterPro" id="IPR011051">
    <property type="entry name" value="RmlC_Cupin_sf"/>
</dbReference>
<dbReference type="SUPFAM" id="SSF46689">
    <property type="entry name" value="Homeodomain-like"/>
    <property type="match status" value="1"/>
</dbReference>
<dbReference type="PRINTS" id="PR00032">
    <property type="entry name" value="HTHARAC"/>
</dbReference>
<dbReference type="InterPro" id="IPR014710">
    <property type="entry name" value="RmlC-like_jellyroll"/>
</dbReference>
<feature type="domain" description="HTH araC/xylS-type" evidence="4">
    <location>
        <begin position="173"/>
        <end position="270"/>
    </location>
</feature>
<dbReference type="InterPro" id="IPR018062">
    <property type="entry name" value="HTH_AraC-typ_CS"/>
</dbReference>
<evidence type="ECO:0000259" key="4">
    <source>
        <dbReference type="PROSITE" id="PS01124"/>
    </source>
</evidence>
<evidence type="ECO:0000313" key="5">
    <source>
        <dbReference type="EMBL" id="MBH0779230.1"/>
    </source>
</evidence>
<gene>
    <name evidence="5" type="ORF">IT779_23455</name>
</gene>
<keyword evidence="6" id="KW-1185">Reference proteome</keyword>
<dbReference type="CDD" id="cd06124">
    <property type="entry name" value="cupin_NimR-like_N"/>
    <property type="match status" value="1"/>
</dbReference>
<dbReference type="RefSeq" id="WP_196151550.1">
    <property type="nucleotide sequence ID" value="NZ_JADMLG010000010.1"/>
</dbReference>
<dbReference type="InterPro" id="IPR020449">
    <property type="entry name" value="Tscrpt_reg_AraC-type_HTH"/>
</dbReference>
<dbReference type="AlphaFoldDB" id="A0A931IGA2"/>
<dbReference type="Gene3D" id="2.60.120.10">
    <property type="entry name" value="Jelly Rolls"/>
    <property type="match status" value="1"/>
</dbReference>